<dbReference type="AlphaFoldDB" id="A0A1D1UR15"/>
<keyword evidence="2" id="KW-1185">Reference proteome</keyword>
<organism evidence="1 2">
    <name type="scientific">Ramazzottius varieornatus</name>
    <name type="common">Water bear</name>
    <name type="synonym">Tardigrade</name>
    <dbReference type="NCBI Taxonomy" id="947166"/>
    <lineage>
        <taxon>Eukaryota</taxon>
        <taxon>Metazoa</taxon>
        <taxon>Ecdysozoa</taxon>
        <taxon>Tardigrada</taxon>
        <taxon>Eutardigrada</taxon>
        <taxon>Parachela</taxon>
        <taxon>Hypsibioidea</taxon>
        <taxon>Ramazzottiidae</taxon>
        <taxon>Ramazzottius</taxon>
    </lineage>
</organism>
<sequence>MSRATKSIGMSILNVPPKTRHRQWVVIERRDTTDDTLSESRVKVAWLTSWAMWHLAMIAPLLIRLNHIGLDTAWSSSKLDPFVSINTVRLNCLSACGCGLADCQAVDKFLHHGSSVSLPDKQH</sequence>
<dbReference type="EMBL" id="BDGG01000001">
    <property type="protein sequence ID" value="GAU90122.1"/>
    <property type="molecule type" value="Genomic_DNA"/>
</dbReference>
<evidence type="ECO:0000313" key="2">
    <source>
        <dbReference type="Proteomes" id="UP000186922"/>
    </source>
</evidence>
<proteinExistence type="predicted"/>
<evidence type="ECO:0000313" key="1">
    <source>
        <dbReference type="EMBL" id="GAU90122.1"/>
    </source>
</evidence>
<comment type="caution">
    <text evidence="1">The sequence shown here is derived from an EMBL/GenBank/DDBJ whole genome shotgun (WGS) entry which is preliminary data.</text>
</comment>
<name>A0A1D1UR15_RAMVA</name>
<gene>
    <name evidence="1" type="primary">RvY_02586-1</name>
    <name evidence="1" type="synonym">RvY_02586.1</name>
    <name evidence="1" type="ORF">RvY_02586</name>
</gene>
<protein>
    <submittedName>
        <fullName evidence="1">Uncharacterized protein</fullName>
    </submittedName>
</protein>
<reference evidence="1 2" key="1">
    <citation type="journal article" date="2016" name="Nat. Commun.">
        <title>Extremotolerant tardigrade genome and improved radiotolerance of human cultured cells by tardigrade-unique protein.</title>
        <authorList>
            <person name="Hashimoto T."/>
            <person name="Horikawa D.D."/>
            <person name="Saito Y."/>
            <person name="Kuwahara H."/>
            <person name="Kozuka-Hata H."/>
            <person name="Shin-I T."/>
            <person name="Minakuchi Y."/>
            <person name="Ohishi K."/>
            <person name="Motoyama A."/>
            <person name="Aizu T."/>
            <person name="Enomoto A."/>
            <person name="Kondo K."/>
            <person name="Tanaka S."/>
            <person name="Hara Y."/>
            <person name="Koshikawa S."/>
            <person name="Sagara H."/>
            <person name="Miura T."/>
            <person name="Yokobori S."/>
            <person name="Miyagawa K."/>
            <person name="Suzuki Y."/>
            <person name="Kubo T."/>
            <person name="Oyama M."/>
            <person name="Kohara Y."/>
            <person name="Fujiyama A."/>
            <person name="Arakawa K."/>
            <person name="Katayama T."/>
            <person name="Toyoda A."/>
            <person name="Kunieda T."/>
        </authorList>
    </citation>
    <scope>NUCLEOTIDE SEQUENCE [LARGE SCALE GENOMIC DNA]</scope>
    <source>
        <strain evidence="1 2">YOKOZUNA-1</strain>
    </source>
</reference>
<accession>A0A1D1UR15</accession>
<dbReference type="Proteomes" id="UP000186922">
    <property type="component" value="Unassembled WGS sequence"/>
</dbReference>